<dbReference type="SUPFAM" id="SSF53474">
    <property type="entry name" value="alpha/beta-Hydrolases"/>
    <property type="match status" value="1"/>
</dbReference>
<dbReference type="PANTHER" id="PTHR37471:SF1">
    <property type="entry name" value="AB HYDROLASE-1 DOMAIN-CONTAINING PROTEIN"/>
    <property type="match status" value="1"/>
</dbReference>
<dbReference type="OrthoDB" id="6431331at2759"/>
<keyword evidence="3" id="KW-1185">Reference proteome</keyword>
<dbReference type="EMBL" id="LSYV01000027">
    <property type="protein sequence ID" value="KXZ48623.1"/>
    <property type="molecule type" value="Genomic_DNA"/>
</dbReference>
<sequence>MLAALVQIAGGPGSPMGQLLLAGEAGFAAWMAARRPEDVEALWRLFSHNRAGLLRHISLEAFLADWFWGDADARADDGDGGDGGGERAAGGACGRIRREDAAEFLSYVFWGSTRAEVEALPGGAAALESKLAALEAAAGCAFAPGAATSSSSSEAGGGGGRRIMAHLREPLRVSYRPAVLYGLTELLSVAKRLNMSKRGFRKIMHPLFAIYLHDPCVTSDSSPGPPAPVAVVTTEAKGSAAAATEVAAPGGDAAEEREAAAAHAAATAAASNAPPPPPPSSPTPLPASVRAAASGTGGAGGGKSPIVFLHGIGIGLLPYQRFLDELAAACPDRPLVALEYKHVSMRLTGHVPSVDEMAVGVSEALAALGYGSATLVGHSYGTLVASRFSKLFPHKRLGTVHAFEPGVVIARRAC</sequence>
<gene>
    <name evidence="2" type="ORF">GPECTOR_26g526</name>
</gene>
<feature type="compositionally biased region" description="Low complexity" evidence="1">
    <location>
        <begin position="261"/>
        <end position="272"/>
    </location>
</feature>
<feature type="compositionally biased region" description="Pro residues" evidence="1">
    <location>
        <begin position="273"/>
        <end position="285"/>
    </location>
</feature>
<dbReference type="PANTHER" id="PTHR37471">
    <property type="entry name" value="UNNAMED PRODUCT"/>
    <property type="match status" value="1"/>
</dbReference>
<feature type="region of interest" description="Disordered" evidence="1">
    <location>
        <begin position="261"/>
        <end position="300"/>
    </location>
</feature>
<dbReference type="AlphaFoldDB" id="A0A150GFR3"/>
<evidence type="ECO:0000313" key="2">
    <source>
        <dbReference type="EMBL" id="KXZ48623.1"/>
    </source>
</evidence>
<dbReference type="Gene3D" id="3.40.50.1820">
    <property type="entry name" value="alpha/beta hydrolase"/>
    <property type="match status" value="1"/>
</dbReference>
<dbReference type="Proteomes" id="UP000075714">
    <property type="component" value="Unassembled WGS sequence"/>
</dbReference>
<evidence type="ECO:0000256" key="1">
    <source>
        <dbReference type="SAM" id="MobiDB-lite"/>
    </source>
</evidence>
<reference evidence="3" key="1">
    <citation type="journal article" date="2016" name="Nat. Commun.">
        <title>The Gonium pectorale genome demonstrates co-option of cell cycle regulation during the evolution of multicellularity.</title>
        <authorList>
            <person name="Hanschen E.R."/>
            <person name="Marriage T.N."/>
            <person name="Ferris P.J."/>
            <person name="Hamaji T."/>
            <person name="Toyoda A."/>
            <person name="Fujiyama A."/>
            <person name="Neme R."/>
            <person name="Noguchi H."/>
            <person name="Minakuchi Y."/>
            <person name="Suzuki M."/>
            <person name="Kawai-Toyooka H."/>
            <person name="Smith D.R."/>
            <person name="Sparks H."/>
            <person name="Anderson J."/>
            <person name="Bakaric R."/>
            <person name="Luria V."/>
            <person name="Karger A."/>
            <person name="Kirschner M.W."/>
            <person name="Durand P.M."/>
            <person name="Michod R.E."/>
            <person name="Nozaki H."/>
            <person name="Olson B.J."/>
        </authorList>
    </citation>
    <scope>NUCLEOTIDE SEQUENCE [LARGE SCALE GENOMIC DNA]</scope>
    <source>
        <strain evidence="3">NIES-2863</strain>
    </source>
</reference>
<dbReference type="InterPro" id="IPR029058">
    <property type="entry name" value="AB_hydrolase_fold"/>
</dbReference>
<accession>A0A150GFR3</accession>
<evidence type="ECO:0008006" key="4">
    <source>
        <dbReference type="Google" id="ProtNLM"/>
    </source>
</evidence>
<comment type="caution">
    <text evidence="2">The sequence shown here is derived from an EMBL/GenBank/DDBJ whole genome shotgun (WGS) entry which is preliminary data.</text>
</comment>
<name>A0A150GFR3_GONPE</name>
<organism evidence="2 3">
    <name type="scientific">Gonium pectorale</name>
    <name type="common">Green alga</name>
    <dbReference type="NCBI Taxonomy" id="33097"/>
    <lineage>
        <taxon>Eukaryota</taxon>
        <taxon>Viridiplantae</taxon>
        <taxon>Chlorophyta</taxon>
        <taxon>core chlorophytes</taxon>
        <taxon>Chlorophyceae</taxon>
        <taxon>CS clade</taxon>
        <taxon>Chlamydomonadales</taxon>
        <taxon>Volvocaceae</taxon>
        <taxon>Gonium</taxon>
    </lineage>
</organism>
<protein>
    <recommendedName>
        <fullName evidence="4">AB hydrolase-1 domain-containing protein</fullName>
    </recommendedName>
</protein>
<proteinExistence type="predicted"/>
<evidence type="ECO:0000313" key="3">
    <source>
        <dbReference type="Proteomes" id="UP000075714"/>
    </source>
</evidence>